<accession>A0A2P5HXY0</accession>
<protein>
    <submittedName>
        <fullName evidence="2">Uncharacterized protein</fullName>
    </submittedName>
</protein>
<gene>
    <name evidence="2" type="ORF">DHEL01_v206504</name>
</gene>
<sequence>MMCGMTLLVYVDTGSPLLLGIESEGKKLLAHMDKGESTNGTSIAERSVAANNDRVLEEDDGKLSPGCGEIQGSGTSDKAGQDCKLAEDDGHRRGGHSPPMIALQMCK</sequence>
<feature type="region of interest" description="Disordered" evidence="1">
    <location>
        <begin position="36"/>
        <end position="107"/>
    </location>
</feature>
<dbReference type="EMBL" id="MAVT02000530">
    <property type="protein sequence ID" value="POS75104.1"/>
    <property type="molecule type" value="Genomic_DNA"/>
</dbReference>
<dbReference type="AlphaFoldDB" id="A0A2P5HXY0"/>
<evidence type="ECO:0000313" key="3">
    <source>
        <dbReference type="Proteomes" id="UP000094444"/>
    </source>
</evidence>
<dbReference type="InParanoid" id="A0A2P5HXY0"/>
<reference evidence="2" key="1">
    <citation type="submission" date="2017-09" db="EMBL/GenBank/DDBJ databases">
        <title>Polyketide synthases of a Diaporthe helianthi virulent isolate.</title>
        <authorList>
            <person name="Baroncelli R."/>
        </authorList>
    </citation>
    <scope>NUCLEOTIDE SEQUENCE [LARGE SCALE GENOMIC DNA]</scope>
    <source>
        <strain evidence="2">7/96</strain>
    </source>
</reference>
<evidence type="ECO:0000256" key="1">
    <source>
        <dbReference type="SAM" id="MobiDB-lite"/>
    </source>
</evidence>
<feature type="compositionally biased region" description="Basic and acidic residues" evidence="1">
    <location>
        <begin position="79"/>
        <end position="92"/>
    </location>
</feature>
<proteinExistence type="predicted"/>
<name>A0A2P5HXY0_DIAHE</name>
<dbReference type="Proteomes" id="UP000094444">
    <property type="component" value="Unassembled WGS sequence"/>
</dbReference>
<evidence type="ECO:0000313" key="2">
    <source>
        <dbReference type="EMBL" id="POS75104.1"/>
    </source>
</evidence>
<comment type="caution">
    <text evidence="2">The sequence shown here is derived from an EMBL/GenBank/DDBJ whole genome shotgun (WGS) entry which is preliminary data.</text>
</comment>
<organism evidence="2 3">
    <name type="scientific">Diaporthe helianthi</name>
    <dbReference type="NCBI Taxonomy" id="158607"/>
    <lineage>
        <taxon>Eukaryota</taxon>
        <taxon>Fungi</taxon>
        <taxon>Dikarya</taxon>
        <taxon>Ascomycota</taxon>
        <taxon>Pezizomycotina</taxon>
        <taxon>Sordariomycetes</taxon>
        <taxon>Sordariomycetidae</taxon>
        <taxon>Diaporthales</taxon>
        <taxon>Diaporthaceae</taxon>
        <taxon>Diaporthe</taxon>
    </lineage>
</organism>
<keyword evidence="3" id="KW-1185">Reference proteome</keyword>